<reference evidence="1 2" key="1">
    <citation type="submission" date="2020-04" db="EMBL/GenBank/DDBJ databases">
        <title>Paeniglutamicibacter sp. ANT13_2, a novel actinomycete isolated from sediment in Antarctica.</title>
        <authorList>
            <person name="Sakdapetsiri C."/>
            <person name="Pinyakong O."/>
        </authorList>
    </citation>
    <scope>NUCLEOTIDE SEQUENCE [LARGE SCALE GENOMIC DNA]</scope>
    <source>
        <strain evidence="1 2">ANT13_2</strain>
    </source>
</reference>
<dbReference type="Proteomes" id="UP000746595">
    <property type="component" value="Unassembled WGS sequence"/>
</dbReference>
<keyword evidence="2" id="KW-1185">Reference proteome</keyword>
<dbReference type="RefSeq" id="WP_168151892.1">
    <property type="nucleotide sequence ID" value="NZ_JAAWVT010000004.1"/>
</dbReference>
<proteinExistence type="predicted"/>
<dbReference type="EMBL" id="JAAWVT010000004">
    <property type="protein sequence ID" value="NKG21067.1"/>
    <property type="molecule type" value="Genomic_DNA"/>
</dbReference>
<organism evidence="1 2">
    <name type="scientific">Paeniglutamicibacter terrestris</name>
    <dbReference type="NCBI Taxonomy" id="2723403"/>
    <lineage>
        <taxon>Bacteria</taxon>
        <taxon>Bacillati</taxon>
        <taxon>Actinomycetota</taxon>
        <taxon>Actinomycetes</taxon>
        <taxon>Micrococcales</taxon>
        <taxon>Micrococcaceae</taxon>
        <taxon>Paeniglutamicibacter</taxon>
    </lineage>
</organism>
<name>A0ABX1G498_9MICC</name>
<protein>
    <submittedName>
        <fullName evidence="1">Uncharacterized protein</fullName>
    </submittedName>
</protein>
<evidence type="ECO:0000313" key="1">
    <source>
        <dbReference type="EMBL" id="NKG21067.1"/>
    </source>
</evidence>
<accession>A0ABX1G498</accession>
<gene>
    <name evidence="1" type="ORF">HED64_10165</name>
</gene>
<sequence>MSACNYCKSTAEALNGARHEMRMAVRQLDRYPTSQPARNRANVAKDTLEQFRRDHADHAATHATEITP</sequence>
<comment type="caution">
    <text evidence="1">The sequence shown here is derived from an EMBL/GenBank/DDBJ whole genome shotgun (WGS) entry which is preliminary data.</text>
</comment>
<evidence type="ECO:0000313" key="2">
    <source>
        <dbReference type="Proteomes" id="UP000746595"/>
    </source>
</evidence>